<feature type="domain" description="YdbS-like PH" evidence="2">
    <location>
        <begin position="82"/>
        <end position="150"/>
    </location>
</feature>
<organism evidence="3 4">
    <name type="scientific">Agromyces mediolanus</name>
    <name type="common">Corynebacterium mediolanum</name>
    <dbReference type="NCBI Taxonomy" id="41986"/>
    <lineage>
        <taxon>Bacteria</taxon>
        <taxon>Bacillati</taxon>
        <taxon>Actinomycetota</taxon>
        <taxon>Actinomycetes</taxon>
        <taxon>Micrococcales</taxon>
        <taxon>Microbacteriaceae</taxon>
        <taxon>Agromyces</taxon>
    </lineage>
</organism>
<evidence type="ECO:0000313" key="4">
    <source>
        <dbReference type="Proteomes" id="UP000610303"/>
    </source>
</evidence>
<keyword evidence="1" id="KW-1133">Transmembrane helix</keyword>
<protein>
    <recommendedName>
        <fullName evidence="2">YdbS-like PH domain-containing protein</fullName>
    </recommendedName>
</protein>
<comment type="caution">
    <text evidence="3">The sequence shown here is derived from an EMBL/GenBank/DDBJ whole genome shotgun (WGS) entry which is preliminary data.</text>
</comment>
<dbReference type="PANTHER" id="PTHR37938">
    <property type="entry name" value="BLL0215 PROTEIN"/>
    <property type="match status" value="1"/>
</dbReference>
<evidence type="ECO:0000256" key="1">
    <source>
        <dbReference type="SAM" id="Phobius"/>
    </source>
</evidence>
<dbReference type="Pfam" id="PF03703">
    <property type="entry name" value="bPH_2"/>
    <property type="match status" value="1"/>
</dbReference>
<dbReference type="RefSeq" id="WP_189085525.1">
    <property type="nucleotide sequence ID" value="NZ_BMRJ01000002.1"/>
</dbReference>
<keyword evidence="1" id="KW-0472">Membrane</keyword>
<reference evidence="3" key="2">
    <citation type="submission" date="2020-09" db="EMBL/GenBank/DDBJ databases">
        <authorList>
            <person name="Sun Q."/>
            <person name="Ohkuma M."/>
        </authorList>
    </citation>
    <scope>NUCLEOTIDE SEQUENCE</scope>
    <source>
        <strain evidence="3">JCM 3346</strain>
    </source>
</reference>
<dbReference type="Proteomes" id="UP000610303">
    <property type="component" value="Unassembled WGS sequence"/>
</dbReference>
<feature type="transmembrane region" description="Helical" evidence="1">
    <location>
        <begin position="58"/>
        <end position="77"/>
    </location>
</feature>
<sequence length="230" mass="25683">MSVFGLDPKVERHLIADEGEVIVDEVGKHWAAKVGCVAEMVAAAPVLLLLAVLPKPLYFVPLLLALGLLLHGLWRYVGLRMDRFVITNMRVFRVHGILSQRIATMPLSRILDISVHTPFVGRIIGYGHFVFESAAQDQGLREIRFVGRPDERGLTIQRVIQRSGLRGRMPQPDFPMPEYDPTRVGQLAAYDAASGGQMAARAEADAAADTRDLNATRDYGDELPWWRETR</sequence>
<keyword evidence="1" id="KW-0812">Transmembrane</keyword>
<dbReference type="EMBL" id="BMRJ01000002">
    <property type="protein sequence ID" value="GGR28834.1"/>
    <property type="molecule type" value="Genomic_DNA"/>
</dbReference>
<dbReference type="AlphaFoldDB" id="A0A918FD50"/>
<dbReference type="PANTHER" id="PTHR37938:SF1">
    <property type="entry name" value="BLL0215 PROTEIN"/>
    <property type="match status" value="1"/>
</dbReference>
<evidence type="ECO:0000313" key="3">
    <source>
        <dbReference type="EMBL" id="GGR28834.1"/>
    </source>
</evidence>
<reference evidence="3" key="1">
    <citation type="journal article" date="2014" name="Int. J. Syst. Evol. Microbiol.">
        <title>Complete genome sequence of Corynebacterium casei LMG S-19264T (=DSM 44701T), isolated from a smear-ripened cheese.</title>
        <authorList>
            <consortium name="US DOE Joint Genome Institute (JGI-PGF)"/>
            <person name="Walter F."/>
            <person name="Albersmeier A."/>
            <person name="Kalinowski J."/>
            <person name="Ruckert C."/>
        </authorList>
    </citation>
    <scope>NUCLEOTIDE SEQUENCE</scope>
    <source>
        <strain evidence="3">JCM 3346</strain>
    </source>
</reference>
<proteinExistence type="predicted"/>
<accession>A0A918FD50</accession>
<gene>
    <name evidence="3" type="ORF">GCM10010196_23370</name>
</gene>
<evidence type="ECO:0000259" key="2">
    <source>
        <dbReference type="Pfam" id="PF03703"/>
    </source>
</evidence>
<keyword evidence="4" id="KW-1185">Reference proteome</keyword>
<name>A0A918FD50_AGRME</name>
<dbReference type="InterPro" id="IPR005182">
    <property type="entry name" value="YdbS-like_PH"/>
</dbReference>